<reference evidence="11 12" key="1">
    <citation type="journal article" date="2020" name="ISME J.">
        <title>Uncovering the hidden diversity of litter-decomposition mechanisms in mushroom-forming fungi.</title>
        <authorList>
            <person name="Floudas D."/>
            <person name="Bentzer J."/>
            <person name="Ahren D."/>
            <person name="Johansson T."/>
            <person name="Persson P."/>
            <person name="Tunlid A."/>
        </authorList>
    </citation>
    <scope>NUCLEOTIDE SEQUENCE [LARGE SCALE GENOMIC DNA]</scope>
    <source>
        <strain evidence="11 12">CBS 175.51</strain>
    </source>
</reference>
<evidence type="ECO:0000256" key="3">
    <source>
        <dbReference type="ARBA" id="ARBA00012533"/>
    </source>
</evidence>
<dbReference type="GO" id="GO:0032259">
    <property type="term" value="P:methylation"/>
    <property type="evidence" value="ECO:0007669"/>
    <property type="project" value="UniProtKB-KW"/>
</dbReference>
<dbReference type="PANTHER" id="PTHR14614:SF39">
    <property type="entry name" value="HISTIDINE PROTEIN METHYLTRANSFERASE 1 HOMOLOG"/>
    <property type="match status" value="1"/>
</dbReference>
<feature type="compositionally biased region" description="Low complexity" evidence="10">
    <location>
        <begin position="231"/>
        <end position="247"/>
    </location>
</feature>
<proteinExistence type="inferred from homology"/>
<dbReference type="OrthoDB" id="1723750at2759"/>
<feature type="region of interest" description="Disordered" evidence="10">
    <location>
        <begin position="92"/>
        <end position="117"/>
    </location>
</feature>
<evidence type="ECO:0000256" key="10">
    <source>
        <dbReference type="SAM" id="MobiDB-lite"/>
    </source>
</evidence>
<keyword evidence="8" id="KW-0539">Nucleus</keyword>
<evidence type="ECO:0000256" key="2">
    <source>
        <dbReference type="ARBA" id="ARBA00004496"/>
    </source>
</evidence>
<dbReference type="InterPro" id="IPR029063">
    <property type="entry name" value="SAM-dependent_MTases_sf"/>
</dbReference>
<comment type="caution">
    <text evidence="11">The sequence shown here is derived from an EMBL/GenBank/DDBJ whole genome shotgun (WGS) entry which is preliminary data.</text>
</comment>
<dbReference type="AlphaFoldDB" id="A0A8H5BP66"/>
<accession>A0A8H5BP66</accession>
<keyword evidence="7" id="KW-0949">S-adenosyl-L-methionine</keyword>
<dbReference type="InterPro" id="IPR019410">
    <property type="entry name" value="Methyltransf_16"/>
</dbReference>
<sequence length="410" mass="45093">MFKFDFAIDDIDEEFTSLSVEPETSKSTQEAHPTVPSREHPIEEFLDALPTLISYSPLSIPVPSKDRTVHLVRRDLFDARFQLIAEGTVDPEDADGNLARIKEEDEDEDVEEKERKPMDPSILEYLDAPSDLLPGVYEGGLKTWECSLDLVEYLESSDSFKSYSGKRVIELGCGTAIPSLYVLLKALSEPPSATETHIHLQDYNASVLELVTFPNALLTWYLSPASLSFRSTSTTPNDPSNPTETSSEIAPTIDPTEAGELPITPALKSAFLASLQEHNIVLRFFSGAWDSFDLSSSGGAYNLLLTSETIYRQESLPSLMRLLDEGSGLGSGLDEMVEAKLSLGDGKREREREGGMCLVAAKVLYFGVGGGISDFVDGVKKREEGRKGEVSTVLERTAGIGRKVLRVEWN</sequence>
<dbReference type="Proteomes" id="UP000541558">
    <property type="component" value="Unassembled WGS sequence"/>
</dbReference>
<evidence type="ECO:0000256" key="7">
    <source>
        <dbReference type="ARBA" id="ARBA00022691"/>
    </source>
</evidence>
<keyword evidence="5" id="KW-0489">Methyltransferase</keyword>
<comment type="similarity">
    <text evidence="9">Belongs to the methyltransferase superfamily. METTL18 family.</text>
</comment>
<evidence type="ECO:0000313" key="11">
    <source>
        <dbReference type="EMBL" id="KAF5325777.1"/>
    </source>
</evidence>
<evidence type="ECO:0000256" key="5">
    <source>
        <dbReference type="ARBA" id="ARBA00022603"/>
    </source>
</evidence>
<name>A0A8H5BP66_9AGAR</name>
<evidence type="ECO:0000256" key="8">
    <source>
        <dbReference type="ARBA" id="ARBA00023242"/>
    </source>
</evidence>
<feature type="region of interest" description="Disordered" evidence="10">
    <location>
        <begin position="231"/>
        <end position="255"/>
    </location>
</feature>
<evidence type="ECO:0000256" key="4">
    <source>
        <dbReference type="ARBA" id="ARBA00022490"/>
    </source>
</evidence>
<dbReference type="GO" id="GO:0018064">
    <property type="term" value="F:protein-L-histidine N-tele-methyltransferase activity"/>
    <property type="evidence" value="ECO:0007669"/>
    <property type="project" value="UniProtKB-EC"/>
</dbReference>
<evidence type="ECO:0000256" key="1">
    <source>
        <dbReference type="ARBA" id="ARBA00004123"/>
    </source>
</evidence>
<gene>
    <name evidence="11" type="ORF">D9611_000449</name>
</gene>
<keyword evidence="6" id="KW-0808">Transferase</keyword>
<keyword evidence="4" id="KW-0963">Cytoplasm</keyword>
<dbReference type="GO" id="GO:0005634">
    <property type="term" value="C:nucleus"/>
    <property type="evidence" value="ECO:0007669"/>
    <property type="project" value="UniProtKB-SubCell"/>
</dbReference>
<comment type="subcellular location">
    <subcellularLocation>
        <location evidence="2">Cytoplasm</location>
    </subcellularLocation>
    <subcellularLocation>
        <location evidence="1">Nucleus</location>
    </subcellularLocation>
</comment>
<keyword evidence="12" id="KW-1185">Reference proteome</keyword>
<evidence type="ECO:0000256" key="6">
    <source>
        <dbReference type="ARBA" id="ARBA00022679"/>
    </source>
</evidence>
<organism evidence="11 12">
    <name type="scientific">Ephemerocybe angulata</name>
    <dbReference type="NCBI Taxonomy" id="980116"/>
    <lineage>
        <taxon>Eukaryota</taxon>
        <taxon>Fungi</taxon>
        <taxon>Dikarya</taxon>
        <taxon>Basidiomycota</taxon>
        <taxon>Agaricomycotina</taxon>
        <taxon>Agaricomycetes</taxon>
        <taxon>Agaricomycetidae</taxon>
        <taxon>Agaricales</taxon>
        <taxon>Agaricineae</taxon>
        <taxon>Psathyrellaceae</taxon>
        <taxon>Ephemerocybe</taxon>
    </lineage>
</organism>
<dbReference type="Gene3D" id="3.40.50.150">
    <property type="entry name" value="Vaccinia Virus protein VP39"/>
    <property type="match status" value="1"/>
</dbReference>
<dbReference type="GO" id="GO:0005737">
    <property type="term" value="C:cytoplasm"/>
    <property type="evidence" value="ECO:0007669"/>
    <property type="project" value="UniProtKB-SubCell"/>
</dbReference>
<dbReference type="EMBL" id="JAACJK010000163">
    <property type="protein sequence ID" value="KAF5325777.1"/>
    <property type="molecule type" value="Genomic_DNA"/>
</dbReference>
<dbReference type="PANTHER" id="PTHR14614">
    <property type="entry name" value="HEPATOCELLULAR CARCINOMA-ASSOCIATED ANTIGEN"/>
    <property type="match status" value="1"/>
</dbReference>
<feature type="region of interest" description="Disordered" evidence="10">
    <location>
        <begin position="17"/>
        <end position="38"/>
    </location>
</feature>
<evidence type="ECO:0000313" key="12">
    <source>
        <dbReference type="Proteomes" id="UP000541558"/>
    </source>
</evidence>
<evidence type="ECO:0000256" key="9">
    <source>
        <dbReference type="ARBA" id="ARBA00038126"/>
    </source>
</evidence>
<dbReference type="EC" id="2.1.1.85" evidence="3"/>
<protein>
    <recommendedName>
        <fullName evidence="3">protein-histidine N-methyltransferase</fullName>
        <ecNumber evidence="3">2.1.1.85</ecNumber>
    </recommendedName>
</protein>